<dbReference type="GO" id="GO:0003735">
    <property type="term" value="F:structural constituent of ribosome"/>
    <property type="evidence" value="ECO:0007669"/>
    <property type="project" value="InterPro"/>
</dbReference>
<reference evidence="4" key="1">
    <citation type="journal article" date="2020" name="Nature">
        <title>Giant virus diversity and host interactions through global metagenomics.</title>
        <authorList>
            <person name="Schulz F."/>
            <person name="Roux S."/>
            <person name="Paez-Espino D."/>
            <person name="Jungbluth S."/>
            <person name="Walsh D.A."/>
            <person name="Denef V.J."/>
            <person name="McMahon K.D."/>
            <person name="Konstantinidis K.T."/>
            <person name="Eloe-Fadrosh E.A."/>
            <person name="Kyrpides N.C."/>
            <person name="Woyke T."/>
        </authorList>
    </citation>
    <scope>NUCLEOTIDE SEQUENCE</scope>
    <source>
        <strain evidence="4">GVMAG-S-ERX555965-48</strain>
    </source>
</reference>
<dbReference type="GO" id="GO:0005840">
    <property type="term" value="C:ribosome"/>
    <property type="evidence" value="ECO:0007669"/>
    <property type="project" value="UniProtKB-KW"/>
</dbReference>
<dbReference type="Pfam" id="PF05162">
    <property type="entry name" value="Ribosomal_L41"/>
    <property type="match status" value="1"/>
</dbReference>
<dbReference type="InterPro" id="IPR007836">
    <property type="entry name" value="Ribosomal_eS32"/>
</dbReference>
<accession>A0A6C0AWY8</accession>
<keyword evidence="1" id="KW-0689">Ribosomal protein</keyword>
<dbReference type="SUPFAM" id="SSF54236">
    <property type="entry name" value="Ubiquitin-like"/>
    <property type="match status" value="1"/>
</dbReference>
<dbReference type="GO" id="GO:1990904">
    <property type="term" value="C:ribonucleoprotein complex"/>
    <property type="evidence" value="ECO:0007669"/>
    <property type="project" value="UniProtKB-KW"/>
</dbReference>
<protein>
    <recommendedName>
        <fullName evidence="3">Ubiquitin-like domain-containing protein</fullName>
    </recommendedName>
</protein>
<evidence type="ECO:0000259" key="3">
    <source>
        <dbReference type="PROSITE" id="PS50053"/>
    </source>
</evidence>
<organism evidence="4">
    <name type="scientific">viral metagenome</name>
    <dbReference type="NCBI Taxonomy" id="1070528"/>
    <lineage>
        <taxon>unclassified sequences</taxon>
        <taxon>metagenomes</taxon>
        <taxon>organismal metagenomes</taxon>
    </lineage>
</organism>
<evidence type="ECO:0000313" key="4">
    <source>
        <dbReference type="EMBL" id="QHS84344.1"/>
    </source>
</evidence>
<dbReference type="InterPro" id="IPR000626">
    <property type="entry name" value="Ubiquitin-like_dom"/>
</dbReference>
<proteinExistence type="predicted"/>
<dbReference type="Gene3D" id="3.10.20.90">
    <property type="entry name" value="Phosphatidylinositol 3-kinase Catalytic Subunit, Chain A, domain 1"/>
    <property type="match status" value="1"/>
</dbReference>
<dbReference type="AlphaFoldDB" id="A0A6C0AWY8"/>
<dbReference type="GO" id="GO:0006412">
    <property type="term" value="P:translation"/>
    <property type="evidence" value="ECO:0007669"/>
    <property type="project" value="InterPro"/>
</dbReference>
<dbReference type="PROSITE" id="PS50053">
    <property type="entry name" value="UBIQUITIN_2"/>
    <property type="match status" value="1"/>
</dbReference>
<feature type="domain" description="Ubiquitin-like" evidence="3">
    <location>
        <begin position="1"/>
        <end position="73"/>
    </location>
</feature>
<evidence type="ECO:0000256" key="2">
    <source>
        <dbReference type="ARBA" id="ARBA00023274"/>
    </source>
</evidence>
<sequence>MHLLIRDNESIKTIDTNEDWTLNDLKEKIEDITFLPANLIYLTCNSKVLQMGSLDNQLEDNDFIDVMLELKGGMRAKWRKKRMRRMRRQRRKMRQRAR</sequence>
<dbReference type="InterPro" id="IPR029071">
    <property type="entry name" value="Ubiquitin-like_domsf"/>
</dbReference>
<dbReference type="EMBL" id="MN738782">
    <property type="protein sequence ID" value="QHS84344.1"/>
    <property type="molecule type" value="Genomic_DNA"/>
</dbReference>
<evidence type="ECO:0000256" key="1">
    <source>
        <dbReference type="ARBA" id="ARBA00022980"/>
    </source>
</evidence>
<name>A0A6C0AWY8_9ZZZZ</name>
<keyword evidence="2" id="KW-0687">Ribonucleoprotein</keyword>